<dbReference type="OrthoDB" id="269227at2759"/>
<dbReference type="GO" id="GO:0050660">
    <property type="term" value="F:flavin adenine dinucleotide binding"/>
    <property type="evidence" value="ECO:0007669"/>
    <property type="project" value="InterPro"/>
</dbReference>
<feature type="chain" id="PRO_5018308167" evidence="5">
    <location>
        <begin position="22"/>
        <end position="651"/>
    </location>
</feature>
<evidence type="ECO:0000313" key="7">
    <source>
        <dbReference type="EMBL" id="ROT42656.1"/>
    </source>
</evidence>
<feature type="binding site" evidence="3">
    <location>
        <position position="289"/>
    </location>
    <ligand>
        <name>FAD</name>
        <dbReference type="ChEBI" id="CHEBI:57692"/>
    </ligand>
</feature>
<accession>A0A3N2Q7H1</accession>
<feature type="domain" description="Glucose-methanol-choline oxidoreductase N-terminal" evidence="6">
    <location>
        <begin position="337"/>
        <end position="351"/>
    </location>
</feature>
<dbReference type="GO" id="GO:0044550">
    <property type="term" value="P:secondary metabolite biosynthetic process"/>
    <property type="evidence" value="ECO:0007669"/>
    <property type="project" value="TreeGrafter"/>
</dbReference>
<keyword evidence="3" id="KW-0274">FAD</keyword>
<reference evidence="7 8" key="1">
    <citation type="journal article" date="2018" name="Mol. Ecol.">
        <title>The obligate alkalophilic soda-lake fungus Sodiomyces alkalinus has shifted to a protein diet.</title>
        <authorList>
            <person name="Grum-Grzhimaylo A.A."/>
            <person name="Falkoski D.L."/>
            <person name="van den Heuvel J."/>
            <person name="Valero-Jimenez C.A."/>
            <person name="Min B."/>
            <person name="Choi I.G."/>
            <person name="Lipzen A."/>
            <person name="Daum C.G."/>
            <person name="Aanen D.K."/>
            <person name="Tsang A."/>
            <person name="Henrissat B."/>
            <person name="Bilanenko E.N."/>
            <person name="de Vries R.P."/>
            <person name="van Kan J.A.L."/>
            <person name="Grigoriev I.V."/>
            <person name="Debets A.J.M."/>
        </authorList>
    </citation>
    <scope>NUCLEOTIDE SEQUENCE [LARGE SCALE GENOMIC DNA]</scope>
    <source>
        <strain evidence="7 8">F11</strain>
    </source>
</reference>
<dbReference type="InterPro" id="IPR007867">
    <property type="entry name" value="GMC_OxRtase_C"/>
</dbReference>
<proteinExistence type="inferred from homology"/>
<sequence length="651" mass="70909">MRRLICAAPALLSILVSHVAALPAHAREATVITRRDDILDEYDFIVVGAGTAGLTVADRLSESGDYTVLVIEYGYLDMSHSIEATVRPDIDSGPSDEFPRATRFYNLTAVPQPGLGYSTPPLMAGAVVGGSSAVNGMFFMRGSAEDYDSWVWAAGEEHEEAFAEEWGWDNILPYFKKSVTFTPPTEEMVREYNITYDVEAAYGGTTPIHSSYRPFHWPATVAMWNAFKRIPGFRFPKEGAAGDQTGVIWAPNSRDPATERRSFSRPGHYTQEDGPASRDNFHLLTGHRVTQLILSPAPTPDSDNWSADGMRYTPRDGDMPESAWEVRAKREVIIAAGAAHTPQVLQRSGIGPRQVLEAAGAEVKVELPGVGENFQDHMNFAISYISKSFSPNSTTLSRDPEYAAQALDLWETNKTGPYTTFVNSAVFLPLPHFTNRTEEIVGKLLAQDPAEYLHEGVDETVIAGYVEQKKTLARQFRSEGSTLLEVPFSGGSSFSIVLCKSISRGTIHLSPDDDGVDPSGRGNVEPLVDYRAFSNPLDLDLVVELLRGTRQFMSADAMVETFGPVETSPGAHITSDEDLKAWIASRISPSTGHPVGTASLAPRELGGVVGPDLRVYGTRKLSVADNSIMPLVPSTHTSSTAYAIGEKVSFP</sequence>
<evidence type="ECO:0000256" key="5">
    <source>
        <dbReference type="SAM" id="SignalP"/>
    </source>
</evidence>
<keyword evidence="5" id="KW-0732">Signal</keyword>
<name>A0A3N2Q7H1_SODAK</name>
<dbReference type="EMBL" id="ML119051">
    <property type="protein sequence ID" value="ROT42656.1"/>
    <property type="molecule type" value="Genomic_DNA"/>
</dbReference>
<dbReference type="SUPFAM" id="SSF51905">
    <property type="entry name" value="FAD/NAD(P)-binding domain"/>
    <property type="match status" value="1"/>
</dbReference>
<dbReference type="SUPFAM" id="SSF54373">
    <property type="entry name" value="FAD-linked reductases, C-terminal domain"/>
    <property type="match status" value="1"/>
</dbReference>
<dbReference type="PANTHER" id="PTHR11552:SF115">
    <property type="entry name" value="DEHYDROGENASE XPTC-RELATED"/>
    <property type="match status" value="1"/>
</dbReference>
<dbReference type="Pfam" id="PF00732">
    <property type="entry name" value="GMC_oxred_N"/>
    <property type="match status" value="1"/>
</dbReference>
<dbReference type="PANTHER" id="PTHR11552">
    <property type="entry name" value="GLUCOSE-METHANOL-CHOLINE GMC OXIDOREDUCTASE"/>
    <property type="match status" value="1"/>
</dbReference>
<dbReference type="InterPro" id="IPR012132">
    <property type="entry name" value="GMC_OxRdtase"/>
</dbReference>
<evidence type="ECO:0000313" key="8">
    <source>
        <dbReference type="Proteomes" id="UP000272025"/>
    </source>
</evidence>
<evidence type="ECO:0000256" key="3">
    <source>
        <dbReference type="PIRSR" id="PIRSR000137-2"/>
    </source>
</evidence>
<evidence type="ECO:0000256" key="4">
    <source>
        <dbReference type="SAM" id="MobiDB-lite"/>
    </source>
</evidence>
<keyword evidence="8" id="KW-1185">Reference proteome</keyword>
<dbReference type="AlphaFoldDB" id="A0A3N2Q7H1"/>
<dbReference type="InterPro" id="IPR000172">
    <property type="entry name" value="GMC_OxRdtase_N"/>
</dbReference>
<dbReference type="PROSITE" id="PS00624">
    <property type="entry name" value="GMC_OXRED_2"/>
    <property type="match status" value="1"/>
</dbReference>
<evidence type="ECO:0000256" key="2">
    <source>
        <dbReference type="PIRSR" id="PIRSR000137-1"/>
    </source>
</evidence>
<organism evidence="7 8">
    <name type="scientific">Sodiomyces alkalinus (strain CBS 110278 / VKM F-3762 / F11)</name>
    <name type="common">Alkaliphilic filamentous fungus</name>
    <dbReference type="NCBI Taxonomy" id="1314773"/>
    <lineage>
        <taxon>Eukaryota</taxon>
        <taxon>Fungi</taxon>
        <taxon>Dikarya</taxon>
        <taxon>Ascomycota</taxon>
        <taxon>Pezizomycotina</taxon>
        <taxon>Sordariomycetes</taxon>
        <taxon>Hypocreomycetidae</taxon>
        <taxon>Glomerellales</taxon>
        <taxon>Plectosphaerellaceae</taxon>
        <taxon>Sodiomyces</taxon>
    </lineage>
</organism>
<dbReference type="PIRSF" id="PIRSF000137">
    <property type="entry name" value="Alcohol_oxidase"/>
    <property type="match status" value="1"/>
</dbReference>
<feature type="active site" description="Proton donor" evidence="2">
    <location>
        <position position="593"/>
    </location>
</feature>
<dbReference type="InterPro" id="IPR036188">
    <property type="entry name" value="FAD/NAD-bd_sf"/>
</dbReference>
<evidence type="ECO:0000256" key="1">
    <source>
        <dbReference type="ARBA" id="ARBA00010790"/>
    </source>
</evidence>
<protein>
    <submittedName>
        <fullName evidence="7">Alcohol oxidase</fullName>
    </submittedName>
</protein>
<feature type="signal peptide" evidence="5">
    <location>
        <begin position="1"/>
        <end position="21"/>
    </location>
</feature>
<dbReference type="RefSeq" id="XP_028470462.1">
    <property type="nucleotide sequence ID" value="XM_028607687.1"/>
</dbReference>
<dbReference type="GO" id="GO:0016614">
    <property type="term" value="F:oxidoreductase activity, acting on CH-OH group of donors"/>
    <property type="evidence" value="ECO:0007669"/>
    <property type="project" value="InterPro"/>
</dbReference>
<dbReference type="GeneID" id="39576165"/>
<feature type="region of interest" description="Disordered" evidence="4">
    <location>
        <begin position="244"/>
        <end position="280"/>
    </location>
</feature>
<dbReference type="Pfam" id="PF05199">
    <property type="entry name" value="GMC_oxred_C"/>
    <property type="match status" value="1"/>
</dbReference>
<dbReference type="Proteomes" id="UP000272025">
    <property type="component" value="Unassembled WGS sequence"/>
</dbReference>
<keyword evidence="3" id="KW-0285">Flavoprotein</keyword>
<dbReference type="STRING" id="1314773.A0A3N2Q7H1"/>
<feature type="binding site" evidence="3">
    <location>
        <position position="127"/>
    </location>
    <ligand>
        <name>FAD</name>
        <dbReference type="ChEBI" id="CHEBI:57692"/>
    </ligand>
</feature>
<dbReference type="Gene3D" id="3.50.50.60">
    <property type="entry name" value="FAD/NAD(P)-binding domain"/>
    <property type="match status" value="1"/>
</dbReference>
<comment type="cofactor">
    <cofactor evidence="3">
        <name>FAD</name>
        <dbReference type="ChEBI" id="CHEBI:57692"/>
    </cofactor>
</comment>
<dbReference type="Gene3D" id="3.30.560.10">
    <property type="entry name" value="Glucose Oxidase, domain 3"/>
    <property type="match status" value="1"/>
</dbReference>
<comment type="similarity">
    <text evidence="1">Belongs to the GMC oxidoreductase family.</text>
</comment>
<feature type="active site" description="Proton acceptor" evidence="2">
    <location>
        <position position="636"/>
    </location>
</feature>
<gene>
    <name evidence="7" type="ORF">SODALDRAFT_269865</name>
</gene>
<evidence type="ECO:0000259" key="6">
    <source>
        <dbReference type="PROSITE" id="PS00624"/>
    </source>
</evidence>